<reference evidence="2 3" key="1">
    <citation type="submission" date="2020-10" db="EMBL/GenBank/DDBJ databases">
        <authorList>
            <person name="Klimov P.B."/>
            <person name="Dyachkov S.M."/>
            <person name="Chetverikov P.E."/>
        </authorList>
    </citation>
    <scope>NUCLEOTIDE SEQUENCE [LARGE SCALE GENOMIC DNA]</scope>
    <source>
        <strain evidence="2">BMOC 18-1129-001#AD2665</strain>
        <tissue evidence="2">Entire mites</tissue>
    </source>
</reference>
<gene>
    <name evidence="2" type="ORF">GZH46_02968</name>
</gene>
<dbReference type="Proteomes" id="UP000825002">
    <property type="component" value="Unassembled WGS sequence"/>
</dbReference>
<dbReference type="EMBL" id="JAIFTH010001447">
    <property type="protein sequence ID" value="KAG9508532.1"/>
    <property type="molecule type" value="Genomic_DNA"/>
</dbReference>
<proteinExistence type="predicted"/>
<protein>
    <submittedName>
        <fullName evidence="2">Uncharacterized protein</fullName>
    </submittedName>
</protein>
<evidence type="ECO:0000256" key="1">
    <source>
        <dbReference type="SAM" id="MobiDB-lite"/>
    </source>
</evidence>
<accession>A0ABQ7S533</accession>
<comment type="caution">
    <text evidence="2">The sequence shown here is derived from an EMBL/GenBank/DDBJ whole genome shotgun (WGS) entry which is preliminary data.</text>
</comment>
<feature type="compositionally biased region" description="Acidic residues" evidence="1">
    <location>
        <begin position="131"/>
        <end position="142"/>
    </location>
</feature>
<keyword evidence="3" id="KW-1185">Reference proteome</keyword>
<feature type="non-terminal residue" evidence="2">
    <location>
        <position position="1"/>
    </location>
</feature>
<sequence length="142" mass="15974">GRASPFGNFTLAAKPRVRCRLGGPASPPNTARAKQRQVRCSPGVGIYVGLRENEYPFLRKKCNNTLTGNFEALLKYEGSETGSLKCDLVPLNRPQRIQKSELEQQQLQRTRQQQQQKQQALSGSSSNNSHDDDDSYMEQTFE</sequence>
<evidence type="ECO:0000313" key="2">
    <source>
        <dbReference type="EMBL" id="KAG9508532.1"/>
    </source>
</evidence>
<name>A0ABQ7S533_9ACAR</name>
<organism evidence="2 3">
    <name type="scientific">Fragariocoptes setiger</name>
    <dbReference type="NCBI Taxonomy" id="1670756"/>
    <lineage>
        <taxon>Eukaryota</taxon>
        <taxon>Metazoa</taxon>
        <taxon>Ecdysozoa</taxon>
        <taxon>Arthropoda</taxon>
        <taxon>Chelicerata</taxon>
        <taxon>Arachnida</taxon>
        <taxon>Acari</taxon>
        <taxon>Acariformes</taxon>
        <taxon>Trombidiformes</taxon>
        <taxon>Prostigmata</taxon>
        <taxon>Eupodina</taxon>
        <taxon>Eriophyoidea</taxon>
        <taxon>Phytoptidae</taxon>
        <taxon>Fragariocoptes</taxon>
    </lineage>
</organism>
<evidence type="ECO:0000313" key="3">
    <source>
        <dbReference type="Proteomes" id="UP000825002"/>
    </source>
</evidence>
<feature type="region of interest" description="Disordered" evidence="1">
    <location>
        <begin position="97"/>
        <end position="142"/>
    </location>
</feature>
<feature type="compositionally biased region" description="Low complexity" evidence="1">
    <location>
        <begin position="104"/>
        <end position="128"/>
    </location>
</feature>